<dbReference type="AlphaFoldDB" id="A0A0E9WAH2"/>
<organism evidence="1">
    <name type="scientific">Anguilla anguilla</name>
    <name type="common">European freshwater eel</name>
    <name type="synonym">Muraena anguilla</name>
    <dbReference type="NCBI Taxonomy" id="7936"/>
    <lineage>
        <taxon>Eukaryota</taxon>
        <taxon>Metazoa</taxon>
        <taxon>Chordata</taxon>
        <taxon>Craniata</taxon>
        <taxon>Vertebrata</taxon>
        <taxon>Euteleostomi</taxon>
        <taxon>Actinopterygii</taxon>
        <taxon>Neopterygii</taxon>
        <taxon>Teleostei</taxon>
        <taxon>Anguilliformes</taxon>
        <taxon>Anguillidae</taxon>
        <taxon>Anguilla</taxon>
    </lineage>
</organism>
<accession>A0A0E9WAH2</accession>
<reference evidence="1" key="1">
    <citation type="submission" date="2014-11" db="EMBL/GenBank/DDBJ databases">
        <authorList>
            <person name="Amaro Gonzalez C."/>
        </authorList>
    </citation>
    <scope>NUCLEOTIDE SEQUENCE</scope>
</reference>
<evidence type="ECO:0000313" key="1">
    <source>
        <dbReference type="EMBL" id="JAH86585.1"/>
    </source>
</evidence>
<protein>
    <submittedName>
        <fullName evidence="1">Uncharacterized protein</fullName>
    </submittedName>
</protein>
<reference evidence="1" key="2">
    <citation type="journal article" date="2015" name="Fish Shellfish Immunol.">
        <title>Early steps in the European eel (Anguilla anguilla)-Vibrio vulnificus interaction in the gills: Role of the RtxA13 toxin.</title>
        <authorList>
            <person name="Callol A."/>
            <person name="Pajuelo D."/>
            <person name="Ebbesson L."/>
            <person name="Teles M."/>
            <person name="MacKenzie S."/>
            <person name="Amaro C."/>
        </authorList>
    </citation>
    <scope>NUCLEOTIDE SEQUENCE</scope>
</reference>
<sequence length="35" mass="4091">MGSLLFSDVRQTVHQFCLNDQMFCMYSHHSIVLTT</sequence>
<proteinExistence type="predicted"/>
<name>A0A0E9WAH2_ANGAN</name>
<dbReference type="EMBL" id="GBXM01021992">
    <property type="protein sequence ID" value="JAH86585.1"/>
    <property type="molecule type" value="Transcribed_RNA"/>
</dbReference>